<dbReference type="InterPro" id="IPR014735">
    <property type="entry name" value="Transposase_Tn5-like_N"/>
</dbReference>
<dbReference type="InterPro" id="IPR038215">
    <property type="entry name" value="TN5-like_N_sf"/>
</dbReference>
<dbReference type="PANTHER" id="PTHR37319">
    <property type="entry name" value="TRANSPOSASE"/>
    <property type="match status" value="1"/>
</dbReference>
<dbReference type="Gene3D" id="3.90.350.10">
    <property type="entry name" value="Transposase Inhibitor Protein From Tn5, Chain A, domain 1"/>
    <property type="match status" value="1"/>
</dbReference>
<dbReference type="EMBL" id="AP026560">
    <property type="protein sequence ID" value="BDP42050.1"/>
    <property type="molecule type" value="Genomic_DNA"/>
</dbReference>
<dbReference type="Gene3D" id="1.10.246.40">
    <property type="entry name" value="Tn5 transposase, domain 1"/>
    <property type="match status" value="1"/>
</dbReference>
<dbReference type="Pfam" id="PF14706">
    <property type="entry name" value="Tnp_DNA_bind"/>
    <property type="match status" value="1"/>
</dbReference>
<dbReference type="Proteomes" id="UP001064971">
    <property type="component" value="Chromosome"/>
</dbReference>
<name>A0ABN6RFD2_9DEIO</name>
<accession>A0ABN6RFD2</accession>
<reference evidence="2" key="1">
    <citation type="submission" date="2022-07" db="EMBL/GenBank/DDBJ databases">
        <title>Complete Genome Sequence of the Radioresistant Bacterium Deinococcus aetherius ST0316, Isolated from the Air Dust collected in Lower Stratosphere above Japan.</title>
        <authorList>
            <person name="Satoh K."/>
            <person name="Hagiwara K."/>
            <person name="Katsumata K."/>
            <person name="Kubo A."/>
            <person name="Yokobori S."/>
            <person name="Yamagishi A."/>
            <person name="Oono Y."/>
            <person name="Narumi I."/>
        </authorList>
    </citation>
    <scope>NUCLEOTIDE SEQUENCE</scope>
    <source>
        <strain evidence="2">ST0316</strain>
    </source>
</reference>
<dbReference type="PANTHER" id="PTHR37319:SF1">
    <property type="entry name" value="TRANSPOSASE TN5 DIMERISATION DOMAIN-CONTAINING PROTEIN"/>
    <property type="match status" value="1"/>
</dbReference>
<keyword evidence="3" id="KW-1185">Reference proteome</keyword>
<protein>
    <recommendedName>
        <fullName evidence="1">Transposase Tn5-like N-terminal domain-containing protein</fullName>
    </recommendedName>
</protein>
<dbReference type="InterPro" id="IPR047768">
    <property type="entry name" value="Tn5p-like"/>
</dbReference>
<dbReference type="SUPFAM" id="SSF53098">
    <property type="entry name" value="Ribonuclease H-like"/>
    <property type="match status" value="1"/>
</dbReference>
<evidence type="ECO:0000259" key="1">
    <source>
        <dbReference type="Pfam" id="PF14706"/>
    </source>
</evidence>
<sequence length="340" mass="37992">METQWLDPYLWAEQQWGTLRLGDPRRTRRAVQLGTALAACPEGSLPQQCGTWAELKAAYRLLEGSTLDHPSVCAAHWQHTRAQAQRSAGPVLFIQDTTTLDFSAHPATVGLGHIGDTHGQGLMMHTALTVTTQDTVPQILGVAWQQTWARTTVNKGHETRAERAKRRTEYDVWAETVQAIGSAPPDCTWVSVGDRGSDVFSSLRIARQLDWHVLIRLAQNRCVRTAQGDDKVLDWMRRHPPVAMISLSRPAEQGRPKREVVLGVAYDVGWLRAPRTGAERHHPAQQVWCVRAYELQTGGQELEWVLLSTLPVITIEQALEQWNDPPGADQEARHFAPVSP</sequence>
<evidence type="ECO:0000313" key="3">
    <source>
        <dbReference type="Proteomes" id="UP001064971"/>
    </source>
</evidence>
<gene>
    <name evidence="2" type="ORF">DAETH_20190</name>
</gene>
<dbReference type="InterPro" id="IPR012337">
    <property type="entry name" value="RNaseH-like_sf"/>
</dbReference>
<feature type="domain" description="Transposase Tn5-like N-terminal" evidence="1">
    <location>
        <begin position="11"/>
        <end position="63"/>
    </location>
</feature>
<organism evidence="2 3">
    <name type="scientific">Deinococcus aetherius</name>
    <dbReference type="NCBI Taxonomy" id="200252"/>
    <lineage>
        <taxon>Bacteria</taxon>
        <taxon>Thermotogati</taxon>
        <taxon>Deinococcota</taxon>
        <taxon>Deinococci</taxon>
        <taxon>Deinococcales</taxon>
        <taxon>Deinococcaceae</taxon>
        <taxon>Deinococcus</taxon>
    </lineage>
</organism>
<evidence type="ECO:0000313" key="2">
    <source>
        <dbReference type="EMBL" id="BDP42050.1"/>
    </source>
</evidence>
<proteinExistence type="predicted"/>